<keyword evidence="6" id="KW-0406">Ion transport</keyword>
<sequence length="467" mass="51128">MEENKGVFSRAWSCLKALPCDIKEKAFQVGNGIRKLGHDDPRRVIHSLKVGIALTLVSLLYYVRPMYHSFGVSGMWAVLTVVVVFEFTVGGTLSKGINRGIATILAGALGVGAKHFASLFGQKGESIVLGILVFLLAATFTRFLPLIKARYDYGVLIFILTFSMVAVSGYRVEEILALACERISTILIGGATCIVVSIFICPVWAGEDLHNSVASNLGKLADYLEGFGSVYFQSSEEEGTKEDKSFHQGYKSVLNSKNMSESLANFARLEPCHGRFRFCHAWKQYLKIGALAQQCAYQIEAINGYVHSDVHAPLEFQSKIQESCTRMSTESGMVLRALATAIKAMTEPSSANPHLENAKAAVEDLQTALKCVFLEASDLLAIVPAAMVASILVEIVKYVENISVAVYELSKQARFKTGEHPVSPEKPLQPLIHRATVNPVFDSESNHVVITVHETSTDFTEKEKPGQ</sequence>
<feature type="transmembrane region" description="Helical" evidence="9">
    <location>
        <begin position="100"/>
        <end position="120"/>
    </location>
</feature>
<accession>A0AAV5L3V8</accession>
<gene>
    <name evidence="10" type="ORF">SLEP1_g40590</name>
</gene>
<feature type="transmembrane region" description="Helical" evidence="9">
    <location>
        <begin position="153"/>
        <end position="172"/>
    </location>
</feature>
<dbReference type="InterPro" id="IPR020966">
    <property type="entry name" value="ALMT"/>
</dbReference>
<keyword evidence="7 9" id="KW-0472">Membrane</keyword>
<dbReference type="PANTHER" id="PTHR31086">
    <property type="entry name" value="ALUMINUM-ACTIVATED MALATE TRANSPORTER 10"/>
    <property type="match status" value="1"/>
</dbReference>
<dbReference type="GO" id="GO:0016020">
    <property type="term" value="C:membrane"/>
    <property type="evidence" value="ECO:0007669"/>
    <property type="project" value="UniProtKB-SubCell"/>
</dbReference>
<evidence type="ECO:0000256" key="1">
    <source>
        <dbReference type="ARBA" id="ARBA00004141"/>
    </source>
</evidence>
<evidence type="ECO:0000256" key="3">
    <source>
        <dbReference type="ARBA" id="ARBA00022448"/>
    </source>
</evidence>
<proteinExistence type="inferred from homology"/>
<keyword evidence="8" id="KW-0407">Ion channel</keyword>
<dbReference type="GO" id="GO:0034220">
    <property type="term" value="P:monoatomic ion transmembrane transport"/>
    <property type="evidence" value="ECO:0007669"/>
    <property type="project" value="UniProtKB-KW"/>
</dbReference>
<evidence type="ECO:0000256" key="7">
    <source>
        <dbReference type="ARBA" id="ARBA00023136"/>
    </source>
</evidence>
<protein>
    <recommendedName>
        <fullName evidence="12">Aluminum-activated malate transporter 8-like</fullName>
    </recommendedName>
</protein>
<feature type="transmembrane region" description="Helical" evidence="9">
    <location>
        <begin position="184"/>
        <end position="205"/>
    </location>
</feature>
<feature type="transmembrane region" description="Helical" evidence="9">
    <location>
        <begin position="44"/>
        <end position="63"/>
    </location>
</feature>
<keyword evidence="4 9" id="KW-0812">Transmembrane</keyword>
<reference evidence="10 11" key="1">
    <citation type="journal article" date="2021" name="Commun. Biol.">
        <title>The genome of Shorea leprosula (Dipterocarpaceae) highlights the ecological relevance of drought in aseasonal tropical rainforests.</title>
        <authorList>
            <person name="Ng K.K.S."/>
            <person name="Kobayashi M.J."/>
            <person name="Fawcett J.A."/>
            <person name="Hatakeyama M."/>
            <person name="Paape T."/>
            <person name="Ng C.H."/>
            <person name="Ang C.C."/>
            <person name="Tnah L.H."/>
            <person name="Lee C.T."/>
            <person name="Nishiyama T."/>
            <person name="Sese J."/>
            <person name="O'Brien M.J."/>
            <person name="Copetti D."/>
            <person name="Mohd Noor M.I."/>
            <person name="Ong R.C."/>
            <person name="Putra M."/>
            <person name="Sireger I.Z."/>
            <person name="Indrioko S."/>
            <person name="Kosugi Y."/>
            <person name="Izuno A."/>
            <person name="Isagi Y."/>
            <person name="Lee S.L."/>
            <person name="Shimizu K.K."/>
        </authorList>
    </citation>
    <scope>NUCLEOTIDE SEQUENCE [LARGE SCALE GENOMIC DNA]</scope>
    <source>
        <strain evidence="10">214</strain>
    </source>
</reference>
<organism evidence="10 11">
    <name type="scientific">Rubroshorea leprosula</name>
    <dbReference type="NCBI Taxonomy" id="152421"/>
    <lineage>
        <taxon>Eukaryota</taxon>
        <taxon>Viridiplantae</taxon>
        <taxon>Streptophyta</taxon>
        <taxon>Embryophyta</taxon>
        <taxon>Tracheophyta</taxon>
        <taxon>Spermatophyta</taxon>
        <taxon>Magnoliopsida</taxon>
        <taxon>eudicotyledons</taxon>
        <taxon>Gunneridae</taxon>
        <taxon>Pentapetalae</taxon>
        <taxon>rosids</taxon>
        <taxon>malvids</taxon>
        <taxon>Malvales</taxon>
        <taxon>Dipterocarpaceae</taxon>
        <taxon>Rubroshorea</taxon>
    </lineage>
</organism>
<evidence type="ECO:0000256" key="6">
    <source>
        <dbReference type="ARBA" id="ARBA00023065"/>
    </source>
</evidence>
<evidence type="ECO:0008006" key="12">
    <source>
        <dbReference type="Google" id="ProtNLM"/>
    </source>
</evidence>
<evidence type="ECO:0000256" key="5">
    <source>
        <dbReference type="ARBA" id="ARBA00022989"/>
    </source>
</evidence>
<dbReference type="EMBL" id="BPVZ01000093">
    <property type="protein sequence ID" value="GKV31936.1"/>
    <property type="molecule type" value="Genomic_DNA"/>
</dbReference>
<keyword evidence="5 9" id="KW-1133">Transmembrane helix</keyword>
<evidence type="ECO:0000313" key="10">
    <source>
        <dbReference type="EMBL" id="GKV31936.1"/>
    </source>
</evidence>
<comment type="caution">
    <text evidence="10">The sequence shown here is derived from an EMBL/GenBank/DDBJ whole genome shotgun (WGS) entry which is preliminary data.</text>
</comment>
<comment type="subcellular location">
    <subcellularLocation>
        <location evidence="1">Membrane</location>
        <topology evidence="1">Multi-pass membrane protein</topology>
    </subcellularLocation>
</comment>
<dbReference type="AlphaFoldDB" id="A0AAV5L3V8"/>
<feature type="transmembrane region" description="Helical" evidence="9">
    <location>
        <begin position="127"/>
        <end position="147"/>
    </location>
</feature>
<keyword evidence="11" id="KW-1185">Reference proteome</keyword>
<dbReference type="Pfam" id="PF11744">
    <property type="entry name" value="ALMT"/>
    <property type="match status" value="1"/>
</dbReference>
<evidence type="ECO:0000256" key="4">
    <source>
        <dbReference type="ARBA" id="ARBA00022692"/>
    </source>
</evidence>
<dbReference type="GO" id="GO:0015743">
    <property type="term" value="P:malate transport"/>
    <property type="evidence" value="ECO:0007669"/>
    <property type="project" value="InterPro"/>
</dbReference>
<comment type="similarity">
    <text evidence="2">Belongs to the aromatic acid exporter (TC 2.A.85) family.</text>
</comment>
<evidence type="ECO:0000256" key="9">
    <source>
        <dbReference type="SAM" id="Phobius"/>
    </source>
</evidence>
<name>A0AAV5L3V8_9ROSI</name>
<evidence type="ECO:0000256" key="8">
    <source>
        <dbReference type="ARBA" id="ARBA00023303"/>
    </source>
</evidence>
<evidence type="ECO:0000256" key="2">
    <source>
        <dbReference type="ARBA" id="ARBA00007079"/>
    </source>
</evidence>
<feature type="transmembrane region" description="Helical" evidence="9">
    <location>
        <begin position="75"/>
        <end position="94"/>
    </location>
</feature>
<keyword evidence="3" id="KW-0813">Transport</keyword>
<dbReference type="Proteomes" id="UP001054252">
    <property type="component" value="Unassembled WGS sequence"/>
</dbReference>
<evidence type="ECO:0000313" key="11">
    <source>
        <dbReference type="Proteomes" id="UP001054252"/>
    </source>
</evidence>